<organism evidence="2 3">
    <name type="scientific">Thioalbus denitrificans</name>
    <dbReference type="NCBI Taxonomy" id="547122"/>
    <lineage>
        <taxon>Bacteria</taxon>
        <taxon>Pseudomonadati</taxon>
        <taxon>Pseudomonadota</taxon>
        <taxon>Gammaproteobacteria</taxon>
        <taxon>Chromatiales</taxon>
        <taxon>Ectothiorhodospiraceae</taxon>
        <taxon>Thioalbus</taxon>
    </lineage>
</organism>
<feature type="transmembrane region" description="Helical" evidence="1">
    <location>
        <begin position="197"/>
        <end position="221"/>
    </location>
</feature>
<keyword evidence="3" id="KW-1185">Reference proteome</keyword>
<dbReference type="AlphaFoldDB" id="A0A369BQI0"/>
<gene>
    <name evidence="2" type="ORF">DFQ59_1173</name>
</gene>
<dbReference type="RefSeq" id="WP_114281239.1">
    <property type="nucleotide sequence ID" value="NZ_QPJY01000017.1"/>
</dbReference>
<feature type="transmembrane region" description="Helical" evidence="1">
    <location>
        <begin position="241"/>
        <end position="258"/>
    </location>
</feature>
<accession>A0A369BQI0</accession>
<dbReference type="OrthoDB" id="980055at2"/>
<evidence type="ECO:0000313" key="3">
    <source>
        <dbReference type="Proteomes" id="UP000252707"/>
    </source>
</evidence>
<comment type="caution">
    <text evidence="2">The sequence shown here is derived from an EMBL/GenBank/DDBJ whole genome shotgun (WGS) entry which is preliminary data.</text>
</comment>
<feature type="transmembrane region" description="Helical" evidence="1">
    <location>
        <begin position="142"/>
        <end position="160"/>
    </location>
</feature>
<keyword evidence="1" id="KW-0812">Transmembrane</keyword>
<protein>
    <submittedName>
        <fullName evidence="2">Putative metal-binding membrane protein</fullName>
    </submittedName>
</protein>
<dbReference type="InterPro" id="IPR018688">
    <property type="entry name" value="PpoB2-like"/>
</dbReference>
<keyword evidence="1" id="KW-1133">Transmembrane helix</keyword>
<feature type="transmembrane region" description="Helical" evidence="1">
    <location>
        <begin position="98"/>
        <end position="122"/>
    </location>
</feature>
<evidence type="ECO:0000256" key="1">
    <source>
        <dbReference type="SAM" id="Phobius"/>
    </source>
</evidence>
<dbReference type="EMBL" id="QPJY01000017">
    <property type="protein sequence ID" value="RCX23879.1"/>
    <property type="molecule type" value="Genomic_DNA"/>
</dbReference>
<sequence length="259" mass="28119">MTATTARPFAGGWVVWIPLALVVTAAWAYLLVIDRQMAMTEWLSGLPVLMPMSSSWSSADAVLIFAMWTVMMVAMMTPTLVPLLLLVTRLRPGGRGRLLVRVGALIVGYSITWALFSAIATGVHWALLQGEVITPMLAGRRVEFAAVLLVAAGLFQLTPLKNYCLTRCRSPLGLVMTEWRPGPAGALRLGWLHGRHCVGCCWALMGLLFVFGAMNLLWVAALSLLVLAEKALVRGPWPSRVLGGLLIAWGLGLLIRGVY</sequence>
<proteinExistence type="predicted"/>
<feature type="transmembrane region" description="Helical" evidence="1">
    <location>
        <begin position="61"/>
        <end position="86"/>
    </location>
</feature>
<feature type="transmembrane region" description="Helical" evidence="1">
    <location>
        <begin position="12"/>
        <end position="33"/>
    </location>
</feature>
<dbReference type="Pfam" id="PF09948">
    <property type="entry name" value="PpoB2"/>
    <property type="match status" value="1"/>
</dbReference>
<dbReference type="Proteomes" id="UP000252707">
    <property type="component" value="Unassembled WGS sequence"/>
</dbReference>
<name>A0A369BQI0_9GAMM</name>
<reference evidence="2 3" key="1">
    <citation type="submission" date="2018-07" db="EMBL/GenBank/DDBJ databases">
        <title>Genomic Encyclopedia of Type Strains, Phase IV (KMG-IV): sequencing the most valuable type-strain genomes for metagenomic binning, comparative biology and taxonomic classification.</title>
        <authorList>
            <person name="Goeker M."/>
        </authorList>
    </citation>
    <scope>NUCLEOTIDE SEQUENCE [LARGE SCALE GENOMIC DNA]</scope>
    <source>
        <strain evidence="2 3">DSM 26407</strain>
    </source>
</reference>
<keyword evidence="1" id="KW-0472">Membrane</keyword>
<evidence type="ECO:0000313" key="2">
    <source>
        <dbReference type="EMBL" id="RCX23879.1"/>
    </source>
</evidence>